<proteinExistence type="predicted"/>
<sequence>MSYQKFVIISYLRSGTHLLRTALESHPHIVCQTEVFNSDNPNLPYSLSLSSQQVLDDWVYNKIPTQTSHVGFVLQAYHPFSLKAFPGIKANARWNDIWTILKEIPDLKVIHLRRENLLRRHLSHVRARDSQQWHNWDARQLQHISLLEAPPNAHIDQYKKPSTSLTLDENRLHQDFTEVNEWHQRAELHFGDHHTCDVLYESLQHNFQNECARVLKFLGASPYTLSGGVRKLENRPLSECITNYHTLKNTFAGSPWQHYFED</sequence>
<dbReference type="Pfam" id="PF13469">
    <property type="entry name" value="Sulfotransfer_3"/>
    <property type="match status" value="1"/>
</dbReference>
<dbReference type="InterPro" id="IPR052796">
    <property type="entry name" value="Nod_factor_sulfotransferase"/>
</dbReference>
<dbReference type="InterPro" id="IPR027417">
    <property type="entry name" value="P-loop_NTPase"/>
</dbReference>
<dbReference type="RefSeq" id="WP_192507769.1">
    <property type="nucleotide sequence ID" value="NZ_AQGV01000012.1"/>
</dbReference>
<gene>
    <name evidence="1" type="ORF">PAUR_a2108</name>
</gene>
<keyword evidence="2" id="KW-1185">Reference proteome</keyword>
<organism evidence="1 2">
    <name type="scientific">Pseudoalteromonas aurantia 208</name>
    <dbReference type="NCBI Taxonomy" id="1314867"/>
    <lineage>
        <taxon>Bacteria</taxon>
        <taxon>Pseudomonadati</taxon>
        <taxon>Pseudomonadota</taxon>
        <taxon>Gammaproteobacteria</taxon>
        <taxon>Alteromonadales</taxon>
        <taxon>Pseudoalteromonadaceae</taxon>
        <taxon>Pseudoalteromonas</taxon>
    </lineage>
</organism>
<evidence type="ECO:0000313" key="1">
    <source>
        <dbReference type="EMBL" id="MBE0368495.1"/>
    </source>
</evidence>
<protein>
    <recommendedName>
        <fullName evidence="3">Sulfotransferase</fullName>
    </recommendedName>
</protein>
<evidence type="ECO:0000313" key="2">
    <source>
        <dbReference type="Proteomes" id="UP000615755"/>
    </source>
</evidence>
<dbReference type="Gene3D" id="3.40.50.300">
    <property type="entry name" value="P-loop containing nucleotide triphosphate hydrolases"/>
    <property type="match status" value="1"/>
</dbReference>
<evidence type="ECO:0008006" key="3">
    <source>
        <dbReference type="Google" id="ProtNLM"/>
    </source>
</evidence>
<dbReference type="SUPFAM" id="SSF52540">
    <property type="entry name" value="P-loop containing nucleoside triphosphate hydrolases"/>
    <property type="match status" value="1"/>
</dbReference>
<reference evidence="1 2" key="1">
    <citation type="submission" date="2015-03" db="EMBL/GenBank/DDBJ databases">
        <title>Genome sequence of Pseudoalteromonas aurantia.</title>
        <authorList>
            <person name="Xie B.-B."/>
            <person name="Rong J.-C."/>
            <person name="Qin Q.-L."/>
            <person name="Zhang Y.-Z."/>
        </authorList>
    </citation>
    <scope>NUCLEOTIDE SEQUENCE [LARGE SCALE GENOMIC DNA]</scope>
    <source>
        <strain evidence="1 2">208</strain>
    </source>
</reference>
<accession>A0ABR9EE08</accession>
<comment type="caution">
    <text evidence="1">The sequence shown here is derived from an EMBL/GenBank/DDBJ whole genome shotgun (WGS) entry which is preliminary data.</text>
</comment>
<name>A0ABR9EE08_9GAMM</name>
<dbReference type="EMBL" id="AQGV01000012">
    <property type="protein sequence ID" value="MBE0368495.1"/>
    <property type="molecule type" value="Genomic_DNA"/>
</dbReference>
<dbReference type="PANTHER" id="PTHR32175">
    <property type="entry name" value="PROTEIN, PUTATIVE, EXPRESSED-RELATED"/>
    <property type="match status" value="1"/>
</dbReference>
<dbReference type="PANTHER" id="PTHR32175:SF26">
    <property type="entry name" value="PROTEIN, PUTATIVE, EXPRESSED-RELATED"/>
    <property type="match status" value="1"/>
</dbReference>
<dbReference type="Proteomes" id="UP000615755">
    <property type="component" value="Unassembled WGS sequence"/>
</dbReference>